<dbReference type="PATRIC" id="fig|1129367.4.peg.4559"/>
<name>A0A0F6A671_9GAMM</name>
<reference evidence="1 2" key="1">
    <citation type="journal article" date="2015" name="BMC Genomics">
        <title>Genome mining reveals unlocked bioactive potential of marine Gram-negative bacteria.</title>
        <authorList>
            <person name="Machado H."/>
            <person name="Sonnenschein E.C."/>
            <person name="Melchiorsen J."/>
            <person name="Gram L."/>
        </authorList>
    </citation>
    <scope>NUCLEOTIDE SEQUENCE [LARGE SCALE GENOMIC DNA]</scope>
    <source>
        <strain evidence="1 2">S4054</strain>
    </source>
</reference>
<sequence length="58" mass="6475">MKDTVLNKALIRPVVEIIKKQKVIMLFCDFYIGFLQFALSGVCKIEKPALAGFSILGD</sequence>
<dbReference type="RefSeq" id="WP_155401413.1">
    <property type="nucleotide sequence ID" value="NZ_AUXW01000183.1"/>
</dbReference>
<dbReference type="EMBL" id="AUXW01000183">
    <property type="protein sequence ID" value="KKE81618.1"/>
    <property type="molecule type" value="Genomic_DNA"/>
</dbReference>
<protein>
    <submittedName>
        <fullName evidence="1">Uncharacterized protein</fullName>
    </submittedName>
</protein>
<accession>A0A0F6A671</accession>
<proteinExistence type="predicted"/>
<dbReference type="Proteomes" id="UP000033434">
    <property type="component" value="Unassembled WGS sequence"/>
</dbReference>
<evidence type="ECO:0000313" key="1">
    <source>
        <dbReference type="EMBL" id="KKE81618.1"/>
    </source>
</evidence>
<organism evidence="1 2">
    <name type="scientific">Pseudoalteromonas luteoviolacea S4054</name>
    <dbReference type="NCBI Taxonomy" id="1129367"/>
    <lineage>
        <taxon>Bacteria</taxon>
        <taxon>Pseudomonadati</taxon>
        <taxon>Pseudomonadota</taxon>
        <taxon>Gammaproteobacteria</taxon>
        <taxon>Alteromonadales</taxon>
        <taxon>Pseudoalteromonadaceae</taxon>
        <taxon>Pseudoalteromonas</taxon>
    </lineage>
</organism>
<evidence type="ECO:0000313" key="2">
    <source>
        <dbReference type="Proteomes" id="UP000033434"/>
    </source>
</evidence>
<comment type="caution">
    <text evidence="1">The sequence shown here is derived from an EMBL/GenBank/DDBJ whole genome shotgun (WGS) entry which is preliminary data.</text>
</comment>
<dbReference type="AlphaFoldDB" id="A0A0F6A671"/>
<gene>
    <name evidence="1" type="ORF">N479_21935</name>
</gene>